<evidence type="ECO:0000313" key="3">
    <source>
        <dbReference type="Proteomes" id="UP000475862"/>
    </source>
</evidence>
<gene>
    <name evidence="2" type="ORF">AGLY_011771</name>
</gene>
<dbReference type="AlphaFoldDB" id="A0A6G0TBJ6"/>
<comment type="caution">
    <text evidence="2">The sequence shown here is derived from an EMBL/GenBank/DDBJ whole genome shotgun (WGS) entry which is preliminary data.</text>
</comment>
<sequence>MSKDVLNKCGTDDQKSKTLSNNRIDSQDDKKLLSKKGWLQKDSNFNKTETDNNCSTEVISRSINKLLKNEKKSRPTANPTKVCLKPEVLHESKEQFAQRIKQAWIDREQSKSCINIYLARNVIEDPLMESIEHVQESSIQVEERDSCRTALEVQLQNHAGEGENSPEDSSEEEKPLSAAARRVRFYKTAKQQQNERQTLTRAMSAPSSRQQIVNNSTQDLYSTSSRRKSQDVHKFPTRKLKSCRSKAFHKSIDVDSRLSNGQKFGKKNQNVEVVTMMSLLSPVGSDVEESLTPDDVSTKTVTFPQFNSSMRYHQKSFDSAMASIGKPKLLNNRVGKSLIKSRTIEISRDDEDDGPVVNEVVITKLGDDDDGNETLQNKEIAQIDVRYDVLDGQPMLKSDKEKECWALFKKMTAKGVSVTFDTVLRFGLGMLTPTEYRLRKNELLLFG</sequence>
<keyword evidence="3" id="KW-1185">Reference proteome</keyword>
<feature type="region of interest" description="Disordered" evidence="1">
    <location>
        <begin position="158"/>
        <end position="177"/>
    </location>
</feature>
<dbReference type="EMBL" id="VYZN01000044">
    <property type="protein sequence ID" value="KAE9529675.1"/>
    <property type="molecule type" value="Genomic_DNA"/>
</dbReference>
<dbReference type="Proteomes" id="UP000475862">
    <property type="component" value="Unassembled WGS sequence"/>
</dbReference>
<dbReference type="OrthoDB" id="7663415at2759"/>
<reference evidence="2 3" key="1">
    <citation type="submission" date="2019-08" db="EMBL/GenBank/DDBJ databases">
        <title>The genome of the soybean aphid Biotype 1, its phylome, world population structure and adaptation to the North American continent.</title>
        <authorList>
            <person name="Giordano R."/>
            <person name="Donthu R.K."/>
            <person name="Hernandez A.G."/>
            <person name="Wright C.L."/>
            <person name="Zimin A.V."/>
        </authorList>
    </citation>
    <scope>NUCLEOTIDE SEQUENCE [LARGE SCALE GENOMIC DNA]</scope>
    <source>
        <tissue evidence="2">Whole aphids</tissue>
    </source>
</reference>
<feature type="compositionally biased region" description="Polar residues" evidence="1">
    <location>
        <begin position="189"/>
        <end position="224"/>
    </location>
</feature>
<feature type="region of interest" description="Disordered" evidence="1">
    <location>
        <begin position="1"/>
        <end position="26"/>
    </location>
</feature>
<accession>A0A6G0TBJ6</accession>
<feature type="compositionally biased region" description="Basic and acidic residues" evidence="1">
    <location>
        <begin position="1"/>
        <end position="16"/>
    </location>
</feature>
<protein>
    <submittedName>
        <fullName evidence="2">Uncharacterized protein</fullName>
    </submittedName>
</protein>
<proteinExistence type="predicted"/>
<evidence type="ECO:0000313" key="2">
    <source>
        <dbReference type="EMBL" id="KAE9529675.1"/>
    </source>
</evidence>
<name>A0A6G0TBJ6_APHGL</name>
<evidence type="ECO:0000256" key="1">
    <source>
        <dbReference type="SAM" id="MobiDB-lite"/>
    </source>
</evidence>
<organism evidence="2 3">
    <name type="scientific">Aphis glycines</name>
    <name type="common">Soybean aphid</name>
    <dbReference type="NCBI Taxonomy" id="307491"/>
    <lineage>
        <taxon>Eukaryota</taxon>
        <taxon>Metazoa</taxon>
        <taxon>Ecdysozoa</taxon>
        <taxon>Arthropoda</taxon>
        <taxon>Hexapoda</taxon>
        <taxon>Insecta</taxon>
        <taxon>Pterygota</taxon>
        <taxon>Neoptera</taxon>
        <taxon>Paraneoptera</taxon>
        <taxon>Hemiptera</taxon>
        <taxon>Sternorrhyncha</taxon>
        <taxon>Aphidomorpha</taxon>
        <taxon>Aphidoidea</taxon>
        <taxon>Aphididae</taxon>
        <taxon>Aphidini</taxon>
        <taxon>Aphis</taxon>
        <taxon>Aphis</taxon>
    </lineage>
</organism>
<feature type="region of interest" description="Disordered" evidence="1">
    <location>
        <begin position="189"/>
        <end position="238"/>
    </location>
</feature>